<dbReference type="SUPFAM" id="SSF75304">
    <property type="entry name" value="Amidase signature (AS) enzymes"/>
    <property type="match status" value="1"/>
</dbReference>
<dbReference type="NCBIfam" id="NF006006">
    <property type="entry name" value="PRK08137.1"/>
    <property type="match status" value="1"/>
</dbReference>
<dbReference type="Proteomes" id="UP001139031">
    <property type="component" value="Unassembled WGS sequence"/>
</dbReference>
<dbReference type="PROSITE" id="PS51257">
    <property type="entry name" value="PROKAR_LIPOPROTEIN"/>
    <property type="match status" value="1"/>
</dbReference>
<name>A0ABS7TT00_9BACT</name>
<evidence type="ECO:0000259" key="1">
    <source>
        <dbReference type="Pfam" id="PF01425"/>
    </source>
</evidence>
<accession>A0ABS7TT00</accession>
<dbReference type="PANTHER" id="PTHR42678:SF34">
    <property type="entry name" value="OS04G0183300 PROTEIN"/>
    <property type="match status" value="1"/>
</dbReference>
<gene>
    <name evidence="2" type="ORF">K7C98_19120</name>
</gene>
<dbReference type="Gene3D" id="3.90.1300.10">
    <property type="entry name" value="Amidase signature (AS) domain"/>
    <property type="match status" value="1"/>
</dbReference>
<comment type="caution">
    <text evidence="2">The sequence shown here is derived from an EMBL/GenBank/DDBJ whole genome shotgun (WGS) entry which is preliminary data.</text>
</comment>
<evidence type="ECO:0000313" key="2">
    <source>
        <dbReference type="EMBL" id="MBZ5711359.1"/>
    </source>
</evidence>
<proteinExistence type="predicted"/>
<reference evidence="2" key="1">
    <citation type="submission" date="2021-08" db="EMBL/GenBank/DDBJ databases">
        <authorList>
            <person name="Stevens D.C."/>
        </authorList>
    </citation>
    <scope>NUCLEOTIDE SEQUENCE</scope>
    <source>
        <strain evidence="2">DSM 53165</strain>
    </source>
</reference>
<keyword evidence="3" id="KW-1185">Reference proteome</keyword>
<keyword evidence="2" id="KW-0378">Hydrolase</keyword>
<organism evidence="2 3">
    <name type="scientific">Nannocystis pusilla</name>
    <dbReference type="NCBI Taxonomy" id="889268"/>
    <lineage>
        <taxon>Bacteria</taxon>
        <taxon>Pseudomonadati</taxon>
        <taxon>Myxococcota</taxon>
        <taxon>Polyangia</taxon>
        <taxon>Nannocystales</taxon>
        <taxon>Nannocystaceae</taxon>
        <taxon>Nannocystis</taxon>
    </lineage>
</organism>
<dbReference type="EC" id="3.5.1.4" evidence="2"/>
<dbReference type="Pfam" id="PF01425">
    <property type="entry name" value="Amidase"/>
    <property type="match status" value="1"/>
</dbReference>
<dbReference type="GO" id="GO:0004040">
    <property type="term" value="F:amidase activity"/>
    <property type="evidence" value="ECO:0007669"/>
    <property type="project" value="UniProtKB-EC"/>
</dbReference>
<feature type="domain" description="Amidase" evidence="1">
    <location>
        <begin position="54"/>
        <end position="490"/>
    </location>
</feature>
<dbReference type="RefSeq" id="WP_224193124.1">
    <property type="nucleotide sequence ID" value="NZ_JAIRAU010000027.1"/>
</dbReference>
<evidence type="ECO:0000313" key="3">
    <source>
        <dbReference type="Proteomes" id="UP001139031"/>
    </source>
</evidence>
<dbReference type="EMBL" id="JAIRAU010000027">
    <property type="protein sequence ID" value="MBZ5711359.1"/>
    <property type="molecule type" value="Genomic_DNA"/>
</dbReference>
<sequence length="516" mass="53671">MRRALVFVAALSSASCERASETRSPTTSALEVVELDLTEAQRRMQAGTLSSAALTAAYLERIAALDDAGPQLGAVLELNPRAREEAEALDRERAQGRVRGPLHGVPVLIKDNIDVAGMVNSAGSLALAEHRPRADAPLVTRLRAAGAVILGKTNLSEWANFRSTNSTSGWSSRGGQTRNPYALDRNPCGSSSGTGAAIAASLAAVGVGTETDGSIICPSAIHGLVGLKPTVGLVSGAGVIPISASQDTAGPMARTVRDAAILLNGMTEEPGAIDYTAGLDPAALQGKRIGVLRQAMGDDARLDALTEAALGSLRAAGAEVIDPVELATWGQWGEHEFEVLLHEFKDGIERYLRDSGAPVSSLAGLIAWNEQHARAAMPWFGQELFEQAQAKGGLDSPAYVTAKAAARRLAWDEGLGAALEQHRLDAVVAPAMGPAWPTDPVLGDRISGGGGYAAAAVAGTPSLTVPMGQIHGLPVGLVFLGKPRGEAALLAMGYAFEQKTRARRPPTYRATVTLDE</sequence>
<protein>
    <submittedName>
        <fullName evidence="2">Amidase</fullName>
        <ecNumber evidence="2">3.5.1.4</ecNumber>
    </submittedName>
</protein>
<dbReference type="PANTHER" id="PTHR42678">
    <property type="entry name" value="AMIDASE"/>
    <property type="match status" value="1"/>
</dbReference>
<dbReference type="InterPro" id="IPR023631">
    <property type="entry name" value="Amidase_dom"/>
</dbReference>
<dbReference type="InterPro" id="IPR036928">
    <property type="entry name" value="AS_sf"/>
</dbReference>